<comment type="caution">
    <text evidence="3">The sequence shown here is derived from an EMBL/GenBank/DDBJ whole genome shotgun (WGS) entry which is preliminary data.</text>
</comment>
<feature type="region of interest" description="Disordered" evidence="1">
    <location>
        <begin position="1"/>
        <end position="32"/>
    </location>
</feature>
<dbReference type="SUPFAM" id="SSF47571">
    <property type="entry name" value="Cloroperoxidase"/>
    <property type="match status" value="1"/>
</dbReference>
<dbReference type="InterPro" id="IPR000028">
    <property type="entry name" value="Chloroperoxidase"/>
</dbReference>
<evidence type="ECO:0000313" key="4">
    <source>
        <dbReference type="Proteomes" id="UP001219525"/>
    </source>
</evidence>
<gene>
    <name evidence="3" type="ORF">GGX14DRAFT_362439</name>
</gene>
<dbReference type="EMBL" id="JARJCW010000025">
    <property type="protein sequence ID" value="KAJ7211739.1"/>
    <property type="molecule type" value="Genomic_DNA"/>
</dbReference>
<reference evidence="3" key="1">
    <citation type="submission" date="2023-03" db="EMBL/GenBank/DDBJ databases">
        <title>Massive genome expansion in bonnet fungi (Mycena s.s.) driven by repeated elements and novel gene families across ecological guilds.</title>
        <authorList>
            <consortium name="Lawrence Berkeley National Laboratory"/>
            <person name="Harder C.B."/>
            <person name="Miyauchi S."/>
            <person name="Viragh M."/>
            <person name="Kuo A."/>
            <person name="Thoen E."/>
            <person name="Andreopoulos B."/>
            <person name="Lu D."/>
            <person name="Skrede I."/>
            <person name="Drula E."/>
            <person name="Henrissat B."/>
            <person name="Morin E."/>
            <person name="Kohler A."/>
            <person name="Barry K."/>
            <person name="LaButti K."/>
            <person name="Morin E."/>
            <person name="Salamov A."/>
            <person name="Lipzen A."/>
            <person name="Mereny Z."/>
            <person name="Hegedus B."/>
            <person name="Baldrian P."/>
            <person name="Stursova M."/>
            <person name="Weitz H."/>
            <person name="Taylor A."/>
            <person name="Grigoriev I.V."/>
            <person name="Nagy L.G."/>
            <person name="Martin F."/>
            <person name="Kauserud H."/>
        </authorList>
    </citation>
    <scope>NUCLEOTIDE SEQUENCE</scope>
    <source>
        <strain evidence="3">9144</strain>
    </source>
</reference>
<evidence type="ECO:0000313" key="3">
    <source>
        <dbReference type="EMBL" id="KAJ7211739.1"/>
    </source>
</evidence>
<evidence type="ECO:0000259" key="2">
    <source>
        <dbReference type="Pfam" id="PF01328"/>
    </source>
</evidence>
<keyword evidence="4" id="KW-1185">Reference proteome</keyword>
<name>A0AAD6VNB3_9AGAR</name>
<evidence type="ECO:0000256" key="1">
    <source>
        <dbReference type="SAM" id="MobiDB-lite"/>
    </source>
</evidence>
<dbReference type="Pfam" id="PF01328">
    <property type="entry name" value="Peroxidase_2"/>
    <property type="match status" value="1"/>
</dbReference>
<dbReference type="AlphaFoldDB" id="A0AAD6VNB3"/>
<dbReference type="GO" id="GO:0004601">
    <property type="term" value="F:peroxidase activity"/>
    <property type="evidence" value="ECO:0007669"/>
    <property type="project" value="InterPro"/>
</dbReference>
<dbReference type="Gene3D" id="1.10.489.10">
    <property type="entry name" value="Chloroperoxidase-like"/>
    <property type="match status" value="1"/>
</dbReference>
<dbReference type="InterPro" id="IPR036851">
    <property type="entry name" value="Chloroperoxidase-like_sf"/>
</dbReference>
<feature type="compositionally biased region" description="Basic and acidic residues" evidence="1">
    <location>
        <begin position="20"/>
        <end position="32"/>
    </location>
</feature>
<accession>A0AAD6VNB3</accession>
<protein>
    <recommendedName>
        <fullName evidence="2">Heme haloperoxidase family profile domain-containing protein</fullName>
    </recommendedName>
</protein>
<proteinExistence type="predicted"/>
<organism evidence="3 4">
    <name type="scientific">Mycena pura</name>
    <dbReference type="NCBI Taxonomy" id="153505"/>
    <lineage>
        <taxon>Eukaryota</taxon>
        <taxon>Fungi</taxon>
        <taxon>Dikarya</taxon>
        <taxon>Basidiomycota</taxon>
        <taxon>Agaricomycotina</taxon>
        <taxon>Agaricomycetes</taxon>
        <taxon>Agaricomycetidae</taxon>
        <taxon>Agaricales</taxon>
        <taxon>Marasmiineae</taxon>
        <taxon>Mycenaceae</taxon>
        <taxon>Mycena</taxon>
    </lineage>
</organism>
<sequence>MCSRAAHPPAFGEAKTCPVPHEHRYQPPREGDLRSVCPALNAMANHGYMCVSPPLP</sequence>
<feature type="domain" description="Heme haloperoxidase family profile" evidence="2">
    <location>
        <begin position="23"/>
        <end position="49"/>
    </location>
</feature>
<dbReference type="Proteomes" id="UP001219525">
    <property type="component" value="Unassembled WGS sequence"/>
</dbReference>